<name>A0A212RL89_RHOAC</name>
<feature type="domain" description="Thioredoxin" evidence="7">
    <location>
        <begin position="50"/>
        <end position="196"/>
    </location>
</feature>
<dbReference type="SUPFAM" id="SSF52833">
    <property type="entry name" value="Thioredoxin-like"/>
    <property type="match status" value="1"/>
</dbReference>
<dbReference type="PROSITE" id="PS51352">
    <property type="entry name" value="THIOREDOXIN_2"/>
    <property type="match status" value="1"/>
</dbReference>
<evidence type="ECO:0000313" key="9">
    <source>
        <dbReference type="Proteomes" id="UP000198418"/>
    </source>
</evidence>
<dbReference type="AlphaFoldDB" id="A0A212RL89"/>
<evidence type="ECO:0000256" key="2">
    <source>
        <dbReference type="ARBA" id="ARBA00007758"/>
    </source>
</evidence>
<dbReference type="GO" id="GO:0015036">
    <property type="term" value="F:disulfide oxidoreductase activity"/>
    <property type="evidence" value="ECO:0007669"/>
    <property type="project" value="InterPro"/>
</dbReference>
<keyword evidence="9" id="KW-1185">Reference proteome</keyword>
<evidence type="ECO:0000256" key="5">
    <source>
        <dbReference type="ARBA" id="ARBA00023284"/>
    </source>
</evidence>
<dbReference type="InterPro" id="IPR004799">
    <property type="entry name" value="Periplasmic_diS_OxRdtase_DsbE"/>
</dbReference>
<keyword evidence="5" id="KW-0676">Redox-active center</keyword>
<dbReference type="CDD" id="cd03010">
    <property type="entry name" value="TlpA_like_DsbE"/>
    <property type="match status" value="1"/>
</dbReference>
<feature type="transmembrane region" description="Helical" evidence="6">
    <location>
        <begin position="15"/>
        <end position="36"/>
    </location>
</feature>
<dbReference type="GO" id="GO:0030288">
    <property type="term" value="C:outer membrane-bounded periplasmic space"/>
    <property type="evidence" value="ECO:0007669"/>
    <property type="project" value="InterPro"/>
</dbReference>
<dbReference type="EMBL" id="FYDG01000005">
    <property type="protein sequence ID" value="SNB73219.1"/>
    <property type="molecule type" value="Genomic_DNA"/>
</dbReference>
<dbReference type="InterPro" id="IPR017937">
    <property type="entry name" value="Thioredoxin_CS"/>
</dbReference>
<dbReference type="Proteomes" id="UP000198418">
    <property type="component" value="Unassembled WGS sequence"/>
</dbReference>
<comment type="subcellular location">
    <subcellularLocation>
        <location evidence="1">Cell envelope</location>
    </subcellularLocation>
</comment>
<dbReference type="InterPro" id="IPR050553">
    <property type="entry name" value="Thioredoxin_ResA/DsbE_sf"/>
</dbReference>
<sequence>MTETPKKIEQPKKGGVLAALPLVGFVLLAGLFLYMFQMREGRDASVLPSPLIGRPAPAFTLEALPGSGKPGLSDADLRQGHTTVVNLFASWCGPCRVEHPSLRLLLEDPMLKINDVRLVGIAYKDEPANALKFLSTEGDPYAAIGMDLKGRAAIDWGLTGVPETFVVRGDGTIAYKYTGPMTEQALREKVLPEIEKTLR</sequence>
<dbReference type="Pfam" id="PF08534">
    <property type="entry name" value="Redoxin"/>
    <property type="match status" value="1"/>
</dbReference>
<evidence type="ECO:0000259" key="7">
    <source>
        <dbReference type="PROSITE" id="PS51352"/>
    </source>
</evidence>
<accession>A0A212RL89</accession>
<keyword evidence="3" id="KW-0201">Cytochrome c-type biogenesis</keyword>
<keyword evidence="6" id="KW-0472">Membrane</keyword>
<dbReference type="InterPro" id="IPR036249">
    <property type="entry name" value="Thioredoxin-like_sf"/>
</dbReference>
<keyword evidence="6" id="KW-1133">Transmembrane helix</keyword>
<dbReference type="Gene3D" id="3.40.30.10">
    <property type="entry name" value="Glutaredoxin"/>
    <property type="match status" value="1"/>
</dbReference>
<proteinExistence type="inferred from homology"/>
<dbReference type="PROSITE" id="PS00194">
    <property type="entry name" value="THIOREDOXIN_1"/>
    <property type="match status" value="1"/>
</dbReference>
<dbReference type="PANTHER" id="PTHR42852">
    <property type="entry name" value="THIOL:DISULFIDE INTERCHANGE PROTEIN DSBE"/>
    <property type="match status" value="1"/>
</dbReference>
<protein>
    <submittedName>
        <fullName evidence="8">Cytochrome c biogenesis protein CcmG, thiol:disulfide interchange protein DsbE</fullName>
    </submittedName>
</protein>
<reference evidence="9" key="1">
    <citation type="submission" date="2017-06" db="EMBL/GenBank/DDBJ databases">
        <authorList>
            <person name="Varghese N."/>
            <person name="Submissions S."/>
        </authorList>
    </citation>
    <scope>NUCLEOTIDE SEQUENCE [LARGE SCALE GENOMIC DNA]</scope>
    <source>
        <strain evidence="9">DSM 137</strain>
    </source>
</reference>
<evidence type="ECO:0000313" key="8">
    <source>
        <dbReference type="EMBL" id="SNB73219.1"/>
    </source>
</evidence>
<gene>
    <name evidence="8" type="ORF">SAMN06265338_10598</name>
</gene>
<comment type="similarity">
    <text evidence="2">Belongs to the thioredoxin family. DsbE subfamily.</text>
</comment>
<keyword evidence="6" id="KW-0812">Transmembrane</keyword>
<dbReference type="InterPro" id="IPR013740">
    <property type="entry name" value="Redoxin"/>
</dbReference>
<evidence type="ECO:0000256" key="6">
    <source>
        <dbReference type="SAM" id="Phobius"/>
    </source>
</evidence>
<evidence type="ECO:0000256" key="4">
    <source>
        <dbReference type="ARBA" id="ARBA00023157"/>
    </source>
</evidence>
<evidence type="ECO:0000256" key="1">
    <source>
        <dbReference type="ARBA" id="ARBA00004196"/>
    </source>
</evidence>
<dbReference type="RefSeq" id="WP_244593158.1">
    <property type="nucleotide sequence ID" value="NZ_FYDG01000005.1"/>
</dbReference>
<dbReference type="GO" id="GO:0017004">
    <property type="term" value="P:cytochrome complex assembly"/>
    <property type="evidence" value="ECO:0007669"/>
    <property type="project" value="UniProtKB-KW"/>
</dbReference>
<evidence type="ECO:0000256" key="3">
    <source>
        <dbReference type="ARBA" id="ARBA00022748"/>
    </source>
</evidence>
<dbReference type="InterPro" id="IPR013766">
    <property type="entry name" value="Thioredoxin_domain"/>
</dbReference>
<keyword evidence="4" id="KW-1015">Disulfide bond</keyword>
<organism evidence="8 9">
    <name type="scientific">Rhodoblastus acidophilus</name>
    <name type="common">Rhodopseudomonas acidophila</name>
    <dbReference type="NCBI Taxonomy" id="1074"/>
    <lineage>
        <taxon>Bacteria</taxon>
        <taxon>Pseudomonadati</taxon>
        <taxon>Pseudomonadota</taxon>
        <taxon>Alphaproteobacteria</taxon>
        <taxon>Hyphomicrobiales</taxon>
        <taxon>Rhodoblastaceae</taxon>
        <taxon>Rhodoblastus</taxon>
    </lineage>
</organism>
<dbReference type="PANTHER" id="PTHR42852:SF6">
    <property type="entry name" value="THIOL:DISULFIDE INTERCHANGE PROTEIN DSBE"/>
    <property type="match status" value="1"/>
</dbReference>
<dbReference type="NCBIfam" id="TIGR00385">
    <property type="entry name" value="dsbE"/>
    <property type="match status" value="1"/>
</dbReference>